<dbReference type="Gene3D" id="3.40.250.10">
    <property type="entry name" value="Rhodanese-like domain"/>
    <property type="match status" value="1"/>
</dbReference>
<dbReference type="SMART" id="SM00450">
    <property type="entry name" value="RHOD"/>
    <property type="match status" value="1"/>
</dbReference>
<dbReference type="HAMAP" id="MF_01622">
    <property type="entry name" value="tRNA_sel_U_synth"/>
    <property type="match status" value="1"/>
</dbReference>
<dbReference type="EC" id="2.9.1.3" evidence="2"/>
<dbReference type="SUPFAM" id="SSF52540">
    <property type="entry name" value="P-loop containing nucleoside triphosphate hydrolases"/>
    <property type="match status" value="1"/>
</dbReference>
<keyword evidence="1 2" id="KW-0711">Selenium</keyword>
<comment type="catalytic activity">
    <reaction evidence="2">
        <text>5-methylaminomethyl-2-(Se-phospho)selenouridine(34) in tRNA + H2O = 5-methylaminomethyl-2-selenouridine(34) in tRNA + phosphate</text>
        <dbReference type="Rhea" id="RHEA:60176"/>
        <dbReference type="Rhea" id="RHEA-COMP:10196"/>
        <dbReference type="Rhea" id="RHEA-COMP:15523"/>
        <dbReference type="ChEBI" id="CHEBI:15377"/>
        <dbReference type="ChEBI" id="CHEBI:43474"/>
        <dbReference type="ChEBI" id="CHEBI:82743"/>
        <dbReference type="ChEBI" id="CHEBI:143702"/>
    </reaction>
</comment>
<comment type="catalytic activity">
    <reaction evidence="2">
        <text>5-methylaminomethyl-2-thiouridine(34) in tRNA + selenophosphate + (2E)-geranyl diphosphate + H2O + H(+) = 5-methylaminomethyl-2-selenouridine(34) in tRNA + (2E)-thiogeraniol + phosphate + diphosphate</text>
        <dbReference type="Rhea" id="RHEA:42716"/>
        <dbReference type="Rhea" id="RHEA-COMP:10195"/>
        <dbReference type="Rhea" id="RHEA-COMP:10196"/>
        <dbReference type="ChEBI" id="CHEBI:15377"/>
        <dbReference type="ChEBI" id="CHEBI:15378"/>
        <dbReference type="ChEBI" id="CHEBI:16144"/>
        <dbReference type="ChEBI" id="CHEBI:33019"/>
        <dbReference type="ChEBI" id="CHEBI:43474"/>
        <dbReference type="ChEBI" id="CHEBI:58057"/>
        <dbReference type="ChEBI" id="CHEBI:74455"/>
        <dbReference type="ChEBI" id="CHEBI:82743"/>
        <dbReference type="ChEBI" id="CHEBI:143703"/>
        <dbReference type="EC" id="2.9.1.3"/>
    </reaction>
</comment>
<dbReference type="OrthoDB" id="9808735at2"/>
<dbReference type="InterPro" id="IPR001763">
    <property type="entry name" value="Rhodanese-like_dom"/>
</dbReference>
<evidence type="ECO:0000259" key="3">
    <source>
        <dbReference type="PROSITE" id="PS50206"/>
    </source>
</evidence>
<organism evidence="4 5">
    <name type="scientific">Acidovorax kalamii</name>
    <dbReference type="NCBI Taxonomy" id="2004485"/>
    <lineage>
        <taxon>Bacteria</taxon>
        <taxon>Pseudomonadati</taxon>
        <taxon>Pseudomonadota</taxon>
        <taxon>Betaproteobacteria</taxon>
        <taxon>Burkholderiales</taxon>
        <taxon>Comamonadaceae</taxon>
        <taxon>Acidovorax</taxon>
    </lineage>
</organism>
<comment type="catalytic activity">
    <reaction evidence="2">
        <text>5-methylaminomethyl-S-(2E)-geranyl-thiouridine(34) in tRNA + selenophosphate + H(+) = 5-methylaminomethyl-2-(Se-phospho)selenouridine(34) in tRNA + (2E)-thiogeraniol</text>
        <dbReference type="Rhea" id="RHEA:60172"/>
        <dbReference type="Rhea" id="RHEA-COMP:14654"/>
        <dbReference type="Rhea" id="RHEA-COMP:15523"/>
        <dbReference type="ChEBI" id="CHEBI:15378"/>
        <dbReference type="ChEBI" id="CHEBI:16144"/>
        <dbReference type="ChEBI" id="CHEBI:140632"/>
        <dbReference type="ChEBI" id="CHEBI:143702"/>
        <dbReference type="ChEBI" id="CHEBI:143703"/>
    </reaction>
</comment>
<gene>
    <name evidence="2" type="primary">selU</name>
    <name evidence="4" type="ORF">CBY09_19555</name>
</gene>
<dbReference type="SUPFAM" id="SSF52821">
    <property type="entry name" value="Rhodanese/Cell cycle control phosphatase"/>
    <property type="match status" value="1"/>
</dbReference>
<evidence type="ECO:0000256" key="2">
    <source>
        <dbReference type="HAMAP-Rule" id="MF_01622"/>
    </source>
</evidence>
<dbReference type="Proteomes" id="UP000215441">
    <property type="component" value="Unassembled WGS sequence"/>
</dbReference>
<dbReference type="NCBIfam" id="NF008751">
    <property type="entry name" value="PRK11784.1-3"/>
    <property type="match status" value="1"/>
</dbReference>
<dbReference type="PROSITE" id="PS50206">
    <property type="entry name" value="RHODANESE_3"/>
    <property type="match status" value="1"/>
</dbReference>
<keyword evidence="5" id="KW-1185">Reference proteome</keyword>
<dbReference type="RefSeq" id="WP_094291250.1">
    <property type="nucleotide sequence ID" value="NZ_NOIG01000012.1"/>
</dbReference>
<dbReference type="EMBL" id="NOIG01000012">
    <property type="protein sequence ID" value="OYD48241.1"/>
    <property type="molecule type" value="Genomic_DNA"/>
</dbReference>
<evidence type="ECO:0000313" key="4">
    <source>
        <dbReference type="EMBL" id="OYD48241.1"/>
    </source>
</evidence>
<comment type="catalytic activity">
    <reaction evidence="2">
        <text>5-methylaminomethyl-2-thiouridine(34) in tRNA + (2E)-geranyl diphosphate = 5-methylaminomethyl-S-(2E)-geranyl-thiouridine(34) in tRNA + diphosphate</text>
        <dbReference type="Rhea" id="RHEA:14085"/>
        <dbReference type="Rhea" id="RHEA-COMP:10195"/>
        <dbReference type="Rhea" id="RHEA-COMP:14654"/>
        <dbReference type="ChEBI" id="CHEBI:33019"/>
        <dbReference type="ChEBI" id="CHEBI:58057"/>
        <dbReference type="ChEBI" id="CHEBI:74455"/>
        <dbReference type="ChEBI" id="CHEBI:140632"/>
    </reaction>
</comment>
<proteinExistence type="inferred from homology"/>
<comment type="subunit">
    <text evidence="2">Monomer.</text>
</comment>
<feature type="active site" description="S-selanylcysteine intermediate" evidence="2">
    <location>
        <position position="95"/>
    </location>
</feature>
<dbReference type="Pfam" id="PF26341">
    <property type="entry name" value="AAA_SelU"/>
    <property type="match status" value="1"/>
</dbReference>
<dbReference type="GO" id="GO:0016765">
    <property type="term" value="F:transferase activity, transferring alkyl or aryl (other than methyl) groups"/>
    <property type="evidence" value="ECO:0007669"/>
    <property type="project" value="UniProtKB-UniRule"/>
</dbReference>
<sequence>MLAALSDYRHLFLNGVPMMDVRAPVEFAQGAFPGVVNHPLMDDGERQQVGTCYKHKGQDAAIALGHQLVSGATKQARIAAWAQFAQDHPGGVLYCFRGGLRSQIVQQWLHAEAGIDYPRVQGGYKALRGFLIDTLDVASAQCGFVVLGGLTGTGKTEVIAKLAHGLDLEGFANHRGSSFGQRVSGQPSQIDFENRLAIDLLKKRDRGHGAFVIEDEGRHVGSCSVPLALRQRLEQAPIVCLDDGFDARVERILQDYVVLQCADFVAAHGEAVGTDLFAARLLESLDKLAKRLGGDRHRALRATMLAALARQKDYADPALHRGWIAPLVRDYYDPMYAYQQRQRAGRIVFQGDRQAVLEYLGASASTGGTVGAAGAAGWGAV</sequence>
<feature type="domain" description="Rhodanese" evidence="3">
    <location>
        <begin position="12"/>
        <end position="136"/>
    </location>
</feature>
<dbReference type="AlphaFoldDB" id="A0A235EGT2"/>
<reference evidence="4 5" key="1">
    <citation type="submission" date="2017-07" db="EMBL/GenBank/DDBJ databases">
        <title>Acidovorax KNDSW TSA 6 genome sequence and assembly.</title>
        <authorList>
            <person name="Mayilraj S."/>
        </authorList>
    </citation>
    <scope>NUCLEOTIDE SEQUENCE [LARGE SCALE GENOMIC DNA]</scope>
    <source>
        <strain evidence="4 5">KNDSW-TSA6</strain>
    </source>
</reference>
<dbReference type="InterPro" id="IPR027417">
    <property type="entry name" value="P-loop_NTPase"/>
</dbReference>
<dbReference type="InterPro" id="IPR036873">
    <property type="entry name" value="Rhodanese-like_dom_sf"/>
</dbReference>
<name>A0A235EGT2_9BURK</name>
<dbReference type="NCBIfam" id="TIGR03167">
    <property type="entry name" value="tRNA_sel_U_synt"/>
    <property type="match status" value="1"/>
</dbReference>
<dbReference type="CDD" id="cd01520">
    <property type="entry name" value="RHOD_YbbB"/>
    <property type="match status" value="1"/>
</dbReference>
<dbReference type="InterPro" id="IPR017582">
    <property type="entry name" value="SelU"/>
</dbReference>
<dbReference type="GO" id="GO:0002098">
    <property type="term" value="P:tRNA wobble uridine modification"/>
    <property type="evidence" value="ECO:0007669"/>
    <property type="project" value="UniProtKB-UniRule"/>
</dbReference>
<dbReference type="InterPro" id="IPR058840">
    <property type="entry name" value="AAA_SelU"/>
</dbReference>
<accession>A0A235EGT2</accession>
<keyword evidence="2" id="KW-0808">Transferase</keyword>
<dbReference type="PANTHER" id="PTHR30401">
    <property type="entry name" value="TRNA 2-SELENOURIDINE SYNTHASE"/>
    <property type="match status" value="1"/>
</dbReference>
<dbReference type="GO" id="GO:0043828">
    <property type="term" value="F:tRNA 2-selenouridine synthase activity"/>
    <property type="evidence" value="ECO:0007669"/>
    <property type="project" value="UniProtKB-EC"/>
</dbReference>
<protein>
    <recommendedName>
        <fullName evidence="2">tRNA 2-selenouridine synthase</fullName>
        <ecNumber evidence="2">2.9.1.3</ecNumber>
    </recommendedName>
</protein>
<evidence type="ECO:0000256" key="1">
    <source>
        <dbReference type="ARBA" id="ARBA00023266"/>
    </source>
</evidence>
<comment type="caution">
    <text evidence="4">The sequence shown here is derived from an EMBL/GenBank/DDBJ whole genome shotgun (WGS) entry which is preliminary data.</text>
</comment>
<dbReference type="PANTHER" id="PTHR30401:SF0">
    <property type="entry name" value="TRNA 2-SELENOURIDINE SYNTHASE"/>
    <property type="match status" value="1"/>
</dbReference>
<comment type="similarity">
    <text evidence="2">Belongs to the SelU family.</text>
</comment>
<evidence type="ECO:0000313" key="5">
    <source>
        <dbReference type="Proteomes" id="UP000215441"/>
    </source>
</evidence>
<comment type="function">
    <text evidence="2">Involved in the post-transcriptional modification of the uridine at the wobble position (U34) of tRNA(Lys), tRNA(Glu) and tRNA(Gln). Catalyzes the conversion of 2-thiouridine (S2U-RNA) to 2-selenouridine (Se2U-RNA). Acts in a two-step process involving geranylation of 2-thiouridine (S2U) to S-geranyl-2-thiouridine (geS2U) and subsequent selenation of the latter derivative to 2-selenouridine (Se2U) in the tRNA chain.</text>
</comment>